<proteinExistence type="predicted"/>
<feature type="domain" description="2-oxoacid dehydrogenase acyltransferase catalytic" evidence="2">
    <location>
        <begin position="215"/>
        <end position="301"/>
    </location>
</feature>
<gene>
    <name evidence="3" type="ORF">IAD25_00550</name>
</gene>
<dbReference type="InterPro" id="IPR001078">
    <property type="entry name" value="2-oxoacid_DH_actylTfrase"/>
</dbReference>
<dbReference type="GO" id="GO:0016746">
    <property type="term" value="F:acyltransferase activity"/>
    <property type="evidence" value="ECO:0007669"/>
    <property type="project" value="InterPro"/>
</dbReference>
<evidence type="ECO:0000313" key="3">
    <source>
        <dbReference type="EMBL" id="HIU95186.1"/>
    </source>
</evidence>
<reference evidence="3" key="2">
    <citation type="journal article" date="2021" name="PeerJ">
        <title>Extensive microbial diversity within the chicken gut microbiome revealed by metagenomics and culture.</title>
        <authorList>
            <person name="Gilroy R."/>
            <person name="Ravi A."/>
            <person name="Getino M."/>
            <person name="Pursley I."/>
            <person name="Horton D.L."/>
            <person name="Alikhan N.F."/>
            <person name="Baker D."/>
            <person name="Gharbi K."/>
            <person name="Hall N."/>
            <person name="Watson M."/>
            <person name="Adriaenssens E.M."/>
            <person name="Foster-Nyarko E."/>
            <person name="Jarju S."/>
            <person name="Secka A."/>
            <person name="Antonio M."/>
            <person name="Oren A."/>
            <person name="Chaudhuri R.R."/>
            <person name="La Ragione R."/>
            <person name="Hildebrand F."/>
            <person name="Pallen M.J."/>
        </authorList>
    </citation>
    <scope>NUCLEOTIDE SEQUENCE</scope>
    <source>
        <strain evidence="3">ChiSjej4B22-8349</strain>
    </source>
</reference>
<accession>A0A9D1SUG7</accession>
<name>A0A9D1SUG7_9FIRM</name>
<dbReference type="AlphaFoldDB" id="A0A9D1SUG7"/>
<dbReference type="InterPro" id="IPR023213">
    <property type="entry name" value="CAT-like_dom_sf"/>
</dbReference>
<dbReference type="Pfam" id="PF00198">
    <property type="entry name" value="2-oxoacid_dh"/>
    <property type="match status" value="1"/>
</dbReference>
<dbReference type="EMBL" id="DVOB01000010">
    <property type="protein sequence ID" value="HIU95186.1"/>
    <property type="molecule type" value="Genomic_DNA"/>
</dbReference>
<organism evidence="3 4">
    <name type="scientific">Candidatus Allocopromorpha excrementipullorum</name>
    <dbReference type="NCBI Taxonomy" id="2840743"/>
    <lineage>
        <taxon>Bacteria</taxon>
        <taxon>Bacillati</taxon>
        <taxon>Bacillota</taxon>
        <taxon>Clostridia</taxon>
        <taxon>Eubacteriales</taxon>
        <taxon>Eubacteriaceae</taxon>
        <taxon>Eubacteriaceae incertae sedis</taxon>
        <taxon>Candidatus Allocopromorpha</taxon>
    </lineage>
</organism>
<dbReference type="Gene3D" id="3.30.559.10">
    <property type="entry name" value="Chloramphenicol acetyltransferase-like domain"/>
    <property type="match status" value="1"/>
</dbReference>
<dbReference type="Proteomes" id="UP000824130">
    <property type="component" value="Unassembled WGS sequence"/>
</dbReference>
<evidence type="ECO:0000313" key="4">
    <source>
        <dbReference type="Proteomes" id="UP000824130"/>
    </source>
</evidence>
<evidence type="ECO:0000259" key="2">
    <source>
        <dbReference type="Pfam" id="PF00198"/>
    </source>
</evidence>
<protein>
    <submittedName>
        <fullName evidence="3">2-oxo acid dehydrogenase subunit E2</fullName>
    </submittedName>
</protein>
<feature type="compositionally biased region" description="Basic and acidic residues" evidence="1">
    <location>
        <begin position="18"/>
        <end position="32"/>
    </location>
</feature>
<feature type="region of interest" description="Disordered" evidence="1">
    <location>
        <begin position="1"/>
        <end position="32"/>
    </location>
</feature>
<feature type="compositionally biased region" description="Basic and acidic residues" evidence="1">
    <location>
        <begin position="1"/>
        <end position="11"/>
    </location>
</feature>
<comment type="caution">
    <text evidence="3">The sequence shown here is derived from an EMBL/GenBank/DDBJ whole genome shotgun (WGS) entry which is preliminary data.</text>
</comment>
<reference evidence="3" key="1">
    <citation type="submission" date="2020-10" db="EMBL/GenBank/DDBJ databases">
        <authorList>
            <person name="Gilroy R."/>
        </authorList>
    </citation>
    <scope>NUCLEOTIDE SEQUENCE</scope>
    <source>
        <strain evidence="3">ChiSjej4B22-8349</strain>
    </source>
</reference>
<evidence type="ECO:0000256" key="1">
    <source>
        <dbReference type="SAM" id="MobiDB-lite"/>
    </source>
</evidence>
<dbReference type="SUPFAM" id="SSF52777">
    <property type="entry name" value="CoA-dependent acyltransferases"/>
    <property type="match status" value="1"/>
</dbReference>
<sequence length="314" mass="36081">MRASTDMENKEYAGMTGKTERAESERKKRGDRKDGVWLRDMDGFHAIMPHLMPQRCESEVYIEETIDVTEMMRYIERRNKEGLPYKLTPFHVLVAAVAKLIYHRPKLNIFISGKRFYQRKKMTLAFVVKRKFEDEAEESLLIMEVNGDTTLDMISRKIVGDADQVRKEGGNDINDLLDKLARLPRWVMRLAMCGFRFLDFHGWMPESICRGDSNYATVLLSNLGSIKCNAAYHHLNNYGTNSLVVTIGKIHKEQVTDENGNVRIRDVVALGATADERIADGFYFAKSLRLLEQILAQPQSLEEPVKMDIDQGQQ</sequence>